<accession>A0ABR2L4L0</accession>
<dbReference type="Pfam" id="PF00168">
    <property type="entry name" value="C2"/>
    <property type="match status" value="2"/>
</dbReference>
<comment type="caution">
    <text evidence="4">The sequence shown here is derived from an EMBL/GenBank/DDBJ whole genome shotgun (WGS) entry which is preliminary data.</text>
</comment>
<proteinExistence type="predicted"/>
<gene>
    <name evidence="4" type="ORF">M9Y10_000222</name>
</gene>
<evidence type="ECO:0000256" key="1">
    <source>
        <dbReference type="ARBA" id="ARBA00022723"/>
    </source>
</evidence>
<sequence>MEVHIRIVEARNVPAADINGKSDPYIKIKTKRSKCEYKTKTQKKTLTPKWDEETTFNVNASEILEFALIDYDKIGANDKLCKLNLRIHDLNIGLVEDRWWTMNKTDKGKKDAELHLVTHVVYRGQPKWQPFNLLFIDCYVNIVEAKNLPKTDGPCGKCDPYVKLTITTDQDQFMETKYKKNDLNPKWNEAFLFWVTNPTVDTLVCNVWDKDIKYDDQIGSVHIPLATLQVGVPSLQWYTINPYKNGKDCGQLRVLVLLAPKGTKWTPPAKLFSKYSYNHGPKGMPEDGFPPPNFTPFPMPALPPF</sequence>
<dbReference type="SMART" id="SM00239">
    <property type="entry name" value="C2"/>
    <property type="match status" value="2"/>
</dbReference>
<name>A0ABR2L4L0_9EUKA</name>
<dbReference type="PANTHER" id="PTHR45911:SF4">
    <property type="entry name" value="MULTIPLE C2 AND TRANSMEMBRANE DOMAIN-CONTAINING PROTEIN"/>
    <property type="match status" value="1"/>
</dbReference>
<dbReference type="PROSITE" id="PS50004">
    <property type="entry name" value="C2"/>
    <property type="match status" value="2"/>
</dbReference>
<reference evidence="4 5" key="1">
    <citation type="submission" date="2024-04" db="EMBL/GenBank/DDBJ databases">
        <title>Tritrichomonas musculus Genome.</title>
        <authorList>
            <person name="Alves-Ferreira E."/>
            <person name="Grigg M."/>
            <person name="Lorenzi H."/>
            <person name="Galac M."/>
        </authorList>
    </citation>
    <scope>NUCLEOTIDE SEQUENCE [LARGE SCALE GENOMIC DNA]</scope>
    <source>
        <strain evidence="4 5">EAF2021</strain>
    </source>
</reference>
<protein>
    <submittedName>
        <fullName evidence="4">GTPase activator activity protein</fullName>
    </submittedName>
</protein>
<dbReference type="PANTHER" id="PTHR45911">
    <property type="entry name" value="C2 DOMAIN-CONTAINING PROTEIN"/>
    <property type="match status" value="1"/>
</dbReference>
<dbReference type="InterPro" id="IPR000008">
    <property type="entry name" value="C2_dom"/>
</dbReference>
<dbReference type="PRINTS" id="PR00360">
    <property type="entry name" value="C2DOMAIN"/>
</dbReference>
<evidence type="ECO:0000259" key="3">
    <source>
        <dbReference type="PROSITE" id="PS50004"/>
    </source>
</evidence>
<dbReference type="Proteomes" id="UP001470230">
    <property type="component" value="Unassembled WGS sequence"/>
</dbReference>
<keyword evidence="2" id="KW-0106">Calcium</keyword>
<feature type="domain" description="C2" evidence="3">
    <location>
        <begin position="1"/>
        <end position="100"/>
    </location>
</feature>
<organism evidence="4 5">
    <name type="scientific">Tritrichomonas musculus</name>
    <dbReference type="NCBI Taxonomy" id="1915356"/>
    <lineage>
        <taxon>Eukaryota</taxon>
        <taxon>Metamonada</taxon>
        <taxon>Parabasalia</taxon>
        <taxon>Tritrichomonadida</taxon>
        <taxon>Tritrichomonadidae</taxon>
        <taxon>Tritrichomonas</taxon>
    </lineage>
</organism>
<evidence type="ECO:0000256" key="2">
    <source>
        <dbReference type="ARBA" id="ARBA00022837"/>
    </source>
</evidence>
<dbReference type="InterPro" id="IPR035892">
    <property type="entry name" value="C2_domain_sf"/>
</dbReference>
<dbReference type="SUPFAM" id="SSF49562">
    <property type="entry name" value="C2 domain (Calcium/lipid-binding domain, CaLB)"/>
    <property type="match status" value="2"/>
</dbReference>
<evidence type="ECO:0000313" key="4">
    <source>
        <dbReference type="EMBL" id="KAK8897978.1"/>
    </source>
</evidence>
<dbReference type="CDD" id="cd00030">
    <property type="entry name" value="C2"/>
    <property type="match status" value="1"/>
</dbReference>
<evidence type="ECO:0000313" key="5">
    <source>
        <dbReference type="Proteomes" id="UP001470230"/>
    </source>
</evidence>
<dbReference type="Gene3D" id="2.60.40.150">
    <property type="entry name" value="C2 domain"/>
    <property type="match status" value="2"/>
</dbReference>
<dbReference type="EMBL" id="JAPFFF010000001">
    <property type="protein sequence ID" value="KAK8897978.1"/>
    <property type="molecule type" value="Genomic_DNA"/>
</dbReference>
<keyword evidence="1" id="KW-0479">Metal-binding</keyword>
<feature type="domain" description="C2" evidence="3">
    <location>
        <begin position="122"/>
        <end position="238"/>
    </location>
</feature>
<keyword evidence="5" id="KW-1185">Reference proteome</keyword>